<evidence type="ECO:0008006" key="5">
    <source>
        <dbReference type="Google" id="ProtNLM"/>
    </source>
</evidence>
<sequence>MVGALSTASTTVLAAAAAAGPPIPQAAVTPSPCLPPLAHCLRGRMTLKKWSRISSVETAKVISCLSRHIIITLPPPPPPPQQQQQQRRRRKARRARGISKQQPRVRSKTARKIVQKRRGISEDQFAYHGTSRVLGGMWRSAQHRDTTALD</sequence>
<comment type="caution">
    <text evidence="3">The sequence shown here is derived from an EMBL/GenBank/DDBJ whole genome shotgun (WGS) entry which is preliminary data.</text>
</comment>
<feature type="chain" id="PRO_5022932871" description="Secreted protein" evidence="2">
    <location>
        <begin position="19"/>
        <end position="150"/>
    </location>
</feature>
<evidence type="ECO:0000313" key="4">
    <source>
        <dbReference type="Proteomes" id="UP000324222"/>
    </source>
</evidence>
<protein>
    <recommendedName>
        <fullName evidence="5">Secreted protein</fullName>
    </recommendedName>
</protein>
<organism evidence="3 4">
    <name type="scientific">Portunus trituberculatus</name>
    <name type="common">Swimming crab</name>
    <name type="synonym">Neptunus trituberculatus</name>
    <dbReference type="NCBI Taxonomy" id="210409"/>
    <lineage>
        <taxon>Eukaryota</taxon>
        <taxon>Metazoa</taxon>
        <taxon>Ecdysozoa</taxon>
        <taxon>Arthropoda</taxon>
        <taxon>Crustacea</taxon>
        <taxon>Multicrustacea</taxon>
        <taxon>Malacostraca</taxon>
        <taxon>Eumalacostraca</taxon>
        <taxon>Eucarida</taxon>
        <taxon>Decapoda</taxon>
        <taxon>Pleocyemata</taxon>
        <taxon>Brachyura</taxon>
        <taxon>Eubrachyura</taxon>
        <taxon>Portunoidea</taxon>
        <taxon>Portunidae</taxon>
        <taxon>Portuninae</taxon>
        <taxon>Portunus</taxon>
    </lineage>
</organism>
<reference evidence="3 4" key="1">
    <citation type="submission" date="2019-05" db="EMBL/GenBank/DDBJ databases">
        <title>Another draft genome of Portunus trituberculatus and its Hox gene families provides insights of decapod evolution.</title>
        <authorList>
            <person name="Jeong J.-H."/>
            <person name="Song I."/>
            <person name="Kim S."/>
            <person name="Choi T."/>
            <person name="Kim D."/>
            <person name="Ryu S."/>
            <person name="Kim W."/>
        </authorList>
    </citation>
    <scope>NUCLEOTIDE SEQUENCE [LARGE SCALE GENOMIC DNA]</scope>
    <source>
        <tissue evidence="3">Muscle</tissue>
    </source>
</reference>
<evidence type="ECO:0000313" key="3">
    <source>
        <dbReference type="EMBL" id="MPC68448.1"/>
    </source>
</evidence>
<gene>
    <name evidence="3" type="ORF">E2C01_062649</name>
</gene>
<evidence type="ECO:0000256" key="1">
    <source>
        <dbReference type="SAM" id="MobiDB-lite"/>
    </source>
</evidence>
<name>A0A5B7HHW6_PORTR</name>
<dbReference type="EMBL" id="VSRR010027861">
    <property type="protein sequence ID" value="MPC68448.1"/>
    <property type="molecule type" value="Genomic_DNA"/>
</dbReference>
<feature type="signal peptide" evidence="2">
    <location>
        <begin position="1"/>
        <end position="18"/>
    </location>
</feature>
<dbReference type="Proteomes" id="UP000324222">
    <property type="component" value="Unassembled WGS sequence"/>
</dbReference>
<evidence type="ECO:0000256" key="2">
    <source>
        <dbReference type="SAM" id="SignalP"/>
    </source>
</evidence>
<feature type="compositionally biased region" description="Basic residues" evidence="1">
    <location>
        <begin position="86"/>
        <end position="117"/>
    </location>
</feature>
<dbReference type="AlphaFoldDB" id="A0A5B7HHW6"/>
<keyword evidence="4" id="KW-1185">Reference proteome</keyword>
<accession>A0A5B7HHW6</accession>
<feature type="region of interest" description="Disordered" evidence="1">
    <location>
        <begin position="71"/>
        <end position="117"/>
    </location>
</feature>
<keyword evidence="2" id="KW-0732">Signal</keyword>
<proteinExistence type="predicted"/>